<sequence>MESKDKWRGPACGEEAVYVRRHLDRKPDAFIKFFVPEGGK</sequence>
<evidence type="ECO:0000313" key="1">
    <source>
        <dbReference type="EMBL" id="ERM92504.1"/>
    </source>
</evidence>
<proteinExistence type="predicted"/>
<dbReference type="EMBL" id="AXDC01000010">
    <property type="protein sequence ID" value="ERM92512.1"/>
    <property type="molecule type" value="Genomic_DNA"/>
</dbReference>
<dbReference type="PATRIC" id="fig|1388761.3.peg.976"/>
<evidence type="ECO:0000313" key="2">
    <source>
        <dbReference type="EMBL" id="ERM92512.1"/>
    </source>
</evidence>
<organism evidence="2 3">
    <name type="scientific">Caldanaerobacter subterraneus subsp. yonseiensis KB-1</name>
    <dbReference type="NCBI Taxonomy" id="1388761"/>
    <lineage>
        <taxon>Bacteria</taxon>
        <taxon>Bacillati</taxon>
        <taxon>Bacillota</taxon>
        <taxon>Clostridia</taxon>
        <taxon>Thermoanaerobacterales</taxon>
        <taxon>Thermoanaerobacteraceae</taxon>
        <taxon>Caldanaerobacter</taxon>
    </lineage>
</organism>
<dbReference type="AlphaFoldDB" id="U5CWV0"/>
<accession>U5CWV0</accession>
<reference evidence="2 3" key="1">
    <citation type="journal article" date="2013" name="Genome Announc.">
        <title>Draft Genome Sequence of an Anaerobic and Extremophilic Bacterium, Caldanaerobacter yonseiensis, Isolated from a Geothermal Hot Stream.</title>
        <authorList>
            <person name="Lee S.J."/>
            <person name="Lee Y.J."/>
            <person name="Park G.S."/>
            <person name="Kim B.C."/>
            <person name="Lee S.J."/>
            <person name="Shin J.H."/>
            <person name="Lee D.W."/>
        </authorList>
    </citation>
    <scope>NUCLEOTIDE SEQUENCE [LARGE SCALE GENOMIC DNA]</scope>
    <source>
        <strain evidence="2 3">KB-1</strain>
    </source>
</reference>
<dbReference type="EMBL" id="AXDC01000010">
    <property type="protein sequence ID" value="ERM92504.1"/>
    <property type="molecule type" value="Genomic_DNA"/>
</dbReference>
<comment type="caution">
    <text evidence="2">The sequence shown here is derived from an EMBL/GenBank/DDBJ whole genome shotgun (WGS) entry which is preliminary data.</text>
</comment>
<dbReference type="Proteomes" id="UP000016856">
    <property type="component" value="Unassembled WGS sequence"/>
</dbReference>
<name>U5CWV0_CALSX</name>
<gene>
    <name evidence="1" type="ORF">O163_04895</name>
    <name evidence="2" type="ORF">O163_04940</name>
</gene>
<protein>
    <submittedName>
        <fullName evidence="2">Uncharacterized protein</fullName>
    </submittedName>
</protein>
<evidence type="ECO:0000313" key="3">
    <source>
        <dbReference type="Proteomes" id="UP000016856"/>
    </source>
</evidence>